<feature type="domain" description="GPI-anchored protein LLG1-like" evidence="3">
    <location>
        <begin position="50"/>
        <end position="125"/>
    </location>
</feature>
<keyword evidence="1" id="KW-1133">Transmembrane helix</keyword>
<feature type="chain" id="PRO_5045868219" description="GPI-anchored protein LLG1-like domain-containing protein" evidence="2">
    <location>
        <begin position="22"/>
        <end position="162"/>
    </location>
</feature>
<evidence type="ECO:0000256" key="2">
    <source>
        <dbReference type="SAM" id="SignalP"/>
    </source>
</evidence>
<evidence type="ECO:0000313" key="5">
    <source>
        <dbReference type="Proteomes" id="UP000827721"/>
    </source>
</evidence>
<dbReference type="Pfam" id="PF26578">
    <property type="entry name" value="LLG1"/>
    <property type="match status" value="1"/>
</dbReference>
<evidence type="ECO:0000313" key="4">
    <source>
        <dbReference type="EMBL" id="KAH7576926.1"/>
    </source>
</evidence>
<proteinExistence type="predicted"/>
<dbReference type="PANTHER" id="PTHR31533:SF35">
    <property type="entry name" value="GPI-ANCHORED PROTEIN LLG2-RELATED"/>
    <property type="match status" value="1"/>
</dbReference>
<dbReference type="EMBL" id="JAFEMO010000001">
    <property type="protein sequence ID" value="KAH7576926.1"/>
    <property type="molecule type" value="Genomic_DNA"/>
</dbReference>
<dbReference type="InterPro" id="IPR058888">
    <property type="entry name" value="LLG1-like"/>
</dbReference>
<feature type="transmembrane region" description="Helical" evidence="1">
    <location>
        <begin position="144"/>
        <end position="161"/>
    </location>
</feature>
<keyword evidence="2" id="KW-0732">Signal</keyword>
<sequence length="162" mass="17641">MNLSHSMHVLLLFLFTGWAAAASHISYDAIGSHGITGRTLLQTKTKCTEDFENKNYTVITSQCKGPQYPADKCCEAFKEFACPIRDKINDMNSDCAATMFSYINLYGKFPPGLFANKCQEGKEGLECKDTPATSGCPVSASQSTMLMLAAAILVFITNVLMA</sequence>
<protein>
    <recommendedName>
        <fullName evidence="3">GPI-anchored protein LLG1-like domain-containing protein</fullName>
    </recommendedName>
</protein>
<gene>
    <name evidence="4" type="ORF">JRO89_XS01G0176500</name>
</gene>
<name>A0ABQ8IK10_9ROSI</name>
<evidence type="ECO:0000259" key="3">
    <source>
        <dbReference type="Pfam" id="PF26578"/>
    </source>
</evidence>
<keyword evidence="1" id="KW-0472">Membrane</keyword>
<accession>A0ABQ8IK10</accession>
<dbReference type="PANTHER" id="PTHR31533">
    <property type="entry name" value="GPI-ANCHORED PROTEIN LLG1-RELATED-RELATED"/>
    <property type="match status" value="1"/>
</dbReference>
<reference evidence="4 5" key="1">
    <citation type="submission" date="2021-02" db="EMBL/GenBank/DDBJ databases">
        <title>Plant Genome Project.</title>
        <authorList>
            <person name="Zhang R.-G."/>
        </authorList>
    </citation>
    <scope>NUCLEOTIDE SEQUENCE [LARGE SCALE GENOMIC DNA]</scope>
    <source>
        <tissue evidence="4">Leaves</tissue>
    </source>
</reference>
<keyword evidence="1" id="KW-0812">Transmembrane</keyword>
<organism evidence="4 5">
    <name type="scientific">Xanthoceras sorbifolium</name>
    <dbReference type="NCBI Taxonomy" id="99658"/>
    <lineage>
        <taxon>Eukaryota</taxon>
        <taxon>Viridiplantae</taxon>
        <taxon>Streptophyta</taxon>
        <taxon>Embryophyta</taxon>
        <taxon>Tracheophyta</taxon>
        <taxon>Spermatophyta</taxon>
        <taxon>Magnoliopsida</taxon>
        <taxon>eudicotyledons</taxon>
        <taxon>Gunneridae</taxon>
        <taxon>Pentapetalae</taxon>
        <taxon>rosids</taxon>
        <taxon>malvids</taxon>
        <taxon>Sapindales</taxon>
        <taxon>Sapindaceae</taxon>
        <taxon>Xanthoceroideae</taxon>
        <taxon>Xanthoceras</taxon>
    </lineage>
</organism>
<dbReference type="Proteomes" id="UP000827721">
    <property type="component" value="Unassembled WGS sequence"/>
</dbReference>
<comment type="caution">
    <text evidence="4">The sequence shown here is derived from an EMBL/GenBank/DDBJ whole genome shotgun (WGS) entry which is preliminary data.</text>
</comment>
<dbReference type="InterPro" id="IPR039307">
    <property type="entry name" value="LORELEI-like"/>
</dbReference>
<keyword evidence="5" id="KW-1185">Reference proteome</keyword>
<feature type="signal peptide" evidence="2">
    <location>
        <begin position="1"/>
        <end position="21"/>
    </location>
</feature>
<evidence type="ECO:0000256" key="1">
    <source>
        <dbReference type="SAM" id="Phobius"/>
    </source>
</evidence>